<evidence type="ECO:0000313" key="2">
    <source>
        <dbReference type="Proteomes" id="UP000282140"/>
    </source>
</evidence>
<dbReference type="Proteomes" id="UP000282140">
    <property type="component" value="Unassembled WGS sequence"/>
</dbReference>
<name>A0A3L8CNK3_9PSED</name>
<keyword evidence="2" id="KW-1185">Reference proteome</keyword>
<dbReference type="EMBL" id="PEGB01000004">
    <property type="protein sequence ID" value="RLU09816.1"/>
    <property type="molecule type" value="Genomic_DNA"/>
</dbReference>
<dbReference type="AlphaFoldDB" id="A0A3L8CNK3"/>
<dbReference type="Gene3D" id="3.90.210.10">
    <property type="entry name" value="Heat-Labile Enterotoxin, subunit A"/>
    <property type="match status" value="1"/>
</dbReference>
<sequence>MVSKTGSIVVFRGDDRPDHVIRNAGGFYPRDNRGSAIQQDFRRAVQTDGLNAHAQDHVRALNPGYVSTGLDEDSGGYSDTRGFLYRMEIPDLQERGVNDQTLGLSSPYSFTPKKQLDTRFFMNASTLEQATLASMIPPKTHEMTFITPIPNAYIVAYRAAKSSQWVPFH</sequence>
<reference evidence="1 2" key="1">
    <citation type="journal article" date="2018" name="Front. Microbiol.">
        <title>Discovery of Phloeophagus Beetles as a Source of Pseudomonas Strains That Produce Potentially New Bioactive Substances and Description of Pseudomonas bohemica sp. nov.</title>
        <authorList>
            <person name="Saati-Santamaria Z."/>
            <person name="Lopez-Mondejar R."/>
            <person name="Jimenez-Gomez A."/>
            <person name="Diez-Mendez A."/>
            <person name="Vetrovsky T."/>
            <person name="Igual J.M."/>
            <person name="Velazquez E."/>
            <person name="Kolarik M."/>
            <person name="Rivas R."/>
            <person name="Garcia-Fraile P."/>
        </authorList>
    </citation>
    <scope>NUCLEOTIDE SEQUENCE [LARGE SCALE GENOMIC DNA]</scope>
    <source>
        <strain evidence="1 2">A2-NA13</strain>
    </source>
</reference>
<proteinExistence type="predicted"/>
<organism evidence="1 2">
    <name type="scientific">Pseudomonas prosekii</name>
    <dbReference type="NCBI Taxonomy" id="1148509"/>
    <lineage>
        <taxon>Bacteria</taxon>
        <taxon>Pseudomonadati</taxon>
        <taxon>Pseudomonadota</taxon>
        <taxon>Gammaproteobacteria</taxon>
        <taxon>Pseudomonadales</taxon>
        <taxon>Pseudomonadaceae</taxon>
        <taxon>Pseudomonas</taxon>
    </lineage>
</organism>
<evidence type="ECO:0000313" key="1">
    <source>
        <dbReference type="EMBL" id="RLU09816.1"/>
    </source>
</evidence>
<gene>
    <name evidence="1" type="ORF">CS078_12800</name>
</gene>
<protein>
    <submittedName>
        <fullName evidence="1">Uncharacterized protein</fullName>
    </submittedName>
</protein>
<comment type="caution">
    <text evidence="1">The sequence shown here is derived from an EMBL/GenBank/DDBJ whole genome shotgun (WGS) entry which is preliminary data.</text>
</comment>
<accession>A0A3L8CNK3</accession>
<dbReference type="SUPFAM" id="SSF56399">
    <property type="entry name" value="ADP-ribosylation"/>
    <property type="match status" value="1"/>
</dbReference>